<dbReference type="PROSITE" id="PS50126">
    <property type="entry name" value="S1"/>
    <property type="match status" value="3"/>
</dbReference>
<dbReference type="Pfam" id="PF00575">
    <property type="entry name" value="S1"/>
    <property type="match status" value="3"/>
</dbReference>
<feature type="domain" description="S1 motif" evidence="4">
    <location>
        <begin position="33"/>
        <end position="103"/>
    </location>
</feature>
<name>A0A2T1DK34_9CYAN</name>
<dbReference type="GO" id="GO:0005840">
    <property type="term" value="C:ribosome"/>
    <property type="evidence" value="ECO:0007669"/>
    <property type="project" value="UniProtKB-KW"/>
</dbReference>
<gene>
    <name evidence="5" type="ORF">C7B65_05350</name>
</gene>
<dbReference type="Gene3D" id="2.40.50.140">
    <property type="entry name" value="Nucleic acid-binding proteins"/>
    <property type="match status" value="3"/>
</dbReference>
<dbReference type="SUPFAM" id="SSF50249">
    <property type="entry name" value="Nucleic acid-binding proteins"/>
    <property type="match status" value="3"/>
</dbReference>
<dbReference type="InterPro" id="IPR012340">
    <property type="entry name" value="NA-bd_OB-fold"/>
</dbReference>
<keyword evidence="2 5" id="KW-0689">Ribosomal protein</keyword>
<evidence type="ECO:0000313" key="5">
    <source>
        <dbReference type="EMBL" id="PSB20836.1"/>
    </source>
</evidence>
<dbReference type="CDD" id="cd04465">
    <property type="entry name" value="S1_RPS1_repeat_ec2_hs2"/>
    <property type="match status" value="1"/>
</dbReference>
<protein>
    <submittedName>
        <fullName evidence="5">30S ribosomal protein S1</fullName>
    </submittedName>
</protein>
<dbReference type="GO" id="GO:0003735">
    <property type="term" value="F:structural constituent of ribosome"/>
    <property type="evidence" value="ECO:0007669"/>
    <property type="project" value="TreeGrafter"/>
</dbReference>
<keyword evidence="6" id="KW-1185">Reference proteome</keyword>
<evidence type="ECO:0000256" key="2">
    <source>
        <dbReference type="ARBA" id="ARBA00022980"/>
    </source>
</evidence>
<keyword evidence="3" id="KW-0687">Ribonucleoprotein</keyword>
<reference evidence="5 6" key="1">
    <citation type="submission" date="2018-02" db="EMBL/GenBank/DDBJ databases">
        <authorList>
            <person name="Cohen D.B."/>
            <person name="Kent A.D."/>
        </authorList>
    </citation>
    <scope>NUCLEOTIDE SEQUENCE [LARGE SCALE GENOMIC DNA]</scope>
    <source>
        <strain evidence="5 6">ULC007</strain>
    </source>
</reference>
<dbReference type="Proteomes" id="UP000238634">
    <property type="component" value="Unassembled WGS sequence"/>
</dbReference>
<evidence type="ECO:0000313" key="6">
    <source>
        <dbReference type="Proteomes" id="UP000238634"/>
    </source>
</evidence>
<dbReference type="PANTHER" id="PTHR10724:SF7">
    <property type="entry name" value="SMALL RIBOSOMAL SUBUNIT PROTEIN BS1C"/>
    <property type="match status" value="1"/>
</dbReference>
<organism evidence="5 6">
    <name type="scientific">Phormidesmis priestleyi ULC007</name>
    <dbReference type="NCBI Taxonomy" id="1920490"/>
    <lineage>
        <taxon>Bacteria</taxon>
        <taxon>Bacillati</taxon>
        <taxon>Cyanobacteriota</taxon>
        <taxon>Cyanophyceae</taxon>
        <taxon>Leptolyngbyales</taxon>
        <taxon>Leptolyngbyaceae</taxon>
        <taxon>Phormidesmis</taxon>
    </lineage>
</organism>
<comment type="caution">
    <text evidence="5">The sequence shown here is derived from an EMBL/GenBank/DDBJ whole genome shotgun (WGS) entry which is preliminary data.</text>
</comment>
<dbReference type="InterPro" id="IPR003029">
    <property type="entry name" value="S1_domain"/>
</dbReference>
<dbReference type="STRING" id="1920490.GCA_001895925_03450"/>
<dbReference type="RefSeq" id="WP_073070556.1">
    <property type="nucleotide sequence ID" value="NZ_MPPI01000008.1"/>
</dbReference>
<dbReference type="GO" id="GO:0003729">
    <property type="term" value="F:mRNA binding"/>
    <property type="evidence" value="ECO:0007669"/>
    <property type="project" value="TreeGrafter"/>
</dbReference>
<dbReference type="GO" id="GO:0006412">
    <property type="term" value="P:translation"/>
    <property type="evidence" value="ECO:0007669"/>
    <property type="project" value="TreeGrafter"/>
</dbReference>
<dbReference type="AlphaFoldDB" id="A0A2T1DK34"/>
<feature type="domain" description="S1 motif" evidence="4">
    <location>
        <begin position="121"/>
        <end position="185"/>
    </location>
</feature>
<evidence type="ECO:0000256" key="1">
    <source>
        <dbReference type="ARBA" id="ARBA00006767"/>
    </source>
</evidence>
<dbReference type="InterPro" id="IPR050437">
    <property type="entry name" value="Ribos_protein_bS1-like"/>
</dbReference>
<proteinExistence type="inferred from homology"/>
<reference evidence="5 6" key="2">
    <citation type="submission" date="2018-03" db="EMBL/GenBank/DDBJ databases">
        <title>The ancient ancestry and fast evolution of plastids.</title>
        <authorList>
            <person name="Moore K.R."/>
            <person name="Magnabosco C."/>
            <person name="Momper L."/>
            <person name="Gold D.A."/>
            <person name="Bosak T."/>
            <person name="Fournier G.P."/>
        </authorList>
    </citation>
    <scope>NUCLEOTIDE SEQUENCE [LARGE SCALE GENOMIC DNA]</scope>
    <source>
        <strain evidence="5 6">ULC007</strain>
    </source>
</reference>
<accession>A0A2T1DK34</accession>
<dbReference type="PRINTS" id="PR00681">
    <property type="entry name" value="RIBOSOMALS1"/>
</dbReference>
<evidence type="ECO:0000259" key="4">
    <source>
        <dbReference type="PROSITE" id="PS50126"/>
    </source>
</evidence>
<dbReference type="InterPro" id="IPR035104">
    <property type="entry name" value="Ribosomal_protein_S1-like"/>
</dbReference>
<dbReference type="EMBL" id="PVWG01000004">
    <property type="protein sequence ID" value="PSB20836.1"/>
    <property type="molecule type" value="Genomic_DNA"/>
</dbReference>
<dbReference type="PANTHER" id="PTHR10724">
    <property type="entry name" value="30S RIBOSOMAL PROTEIN S1"/>
    <property type="match status" value="1"/>
</dbReference>
<dbReference type="CDD" id="cd05687">
    <property type="entry name" value="S1_RPS1_repeat_ec1_hs1"/>
    <property type="match status" value="1"/>
</dbReference>
<dbReference type="SMART" id="SM00316">
    <property type="entry name" value="S1"/>
    <property type="match status" value="3"/>
</dbReference>
<dbReference type="GO" id="GO:1990904">
    <property type="term" value="C:ribonucleoprotein complex"/>
    <property type="evidence" value="ECO:0007669"/>
    <property type="project" value="UniProtKB-KW"/>
</dbReference>
<sequence length="302" mass="33496">MNQKSTQSRSDASFSMDDFAKALEQHDYQFATGQIVRGKVFSYESGGALIDIGGKSPAFLPIEEASVRQISDISAVLSDQEEERDFLIIREQDENGQVTLSLRQLEIKKIWDRLADVQDSKQSLQVRVTGMNKGGVTVDVQGLRGFIPRSHLVERENLEALKGQTLTATFLEMDRDRNKLVLSNRLAAKSASFSQLEVGQLIEGKVVSLKPFGAFVEFDSTTGLLHINQISKNYIASLPALLQVGQVIKAMIVELDEGRGRISLSTKILENHPGEMTENMAQVMDEAEARQERARKNLGVAE</sequence>
<comment type="similarity">
    <text evidence="1">Belongs to the bacterial ribosomal protein bS1 family.</text>
</comment>
<dbReference type="OrthoDB" id="9804077at2"/>
<feature type="domain" description="S1 motif" evidence="4">
    <location>
        <begin position="199"/>
        <end position="267"/>
    </location>
</feature>
<evidence type="ECO:0000256" key="3">
    <source>
        <dbReference type="ARBA" id="ARBA00023274"/>
    </source>
</evidence>